<accession>A0AC61RD36</accession>
<gene>
    <name evidence="1" type="ORF">E5331_18750</name>
</gene>
<name>A0AC61RD36_9BACT</name>
<reference evidence="1" key="1">
    <citation type="submission" date="2019-04" db="EMBL/GenBank/DDBJ databases">
        <title>Microbes associate with the intestines of laboratory mice.</title>
        <authorList>
            <person name="Navarre W."/>
            <person name="Wong E."/>
            <person name="Huang K."/>
            <person name="Tropini C."/>
            <person name="Ng K."/>
            <person name="Yu B."/>
        </authorList>
    </citation>
    <scope>NUCLEOTIDE SEQUENCE</scope>
    <source>
        <strain evidence="1">NM04_E33</strain>
    </source>
</reference>
<keyword evidence="2" id="KW-1185">Reference proteome</keyword>
<sequence>MKRTVLFLAFMTLFLLNPAYAAQTTRTIKGIIVAAEDKEPVIGATVAVSQTQLKKSGTTKPVGTVTDIDGNFELTIPAGVDQIECRAVGFNPRTIYLVDGVDSYDIMLDSSAEMLGEVVVTGYQAIERRKLTASITKMNIDEDKLGSVMNIDQALAGQVAGLSAMQSSGTPGAPLKIRIRGTSSLQGNQDPLWVIDGVPMNGTEMPSTDELKDIDNLYQSSIAGLNPSDIESITVLKDAAATAIYGTRAANGVIVITTKNGKKGKTQVSFSTRLSYSPKPGIGRLNLLNADEKVDLELELLRTNFTYRENKGEVSRILQQAQLLDAYKTGGWDMLPSDVQSRINALRNVNTDWNDILFRDTFSQEYNISASGGGDKATYYTSLGFQDERGNVEGVGMSRFNVVLKTRYSLSDSFKIGASLFANYRQNDSYLTDNDGFSNPVYYSRRANPYQLPYDNDGNYIYDTDIQGREDSELKFNVFEERNNTKYSQKTTGVTALIDANLRITDFLKANTQIGFQLDDVNTESYAGKETYAMRKEFYRTEVMNPDGNRVSFLPDGGRHIQNKSSNKQINWKGQLEYSDRFGTDHELELMAGSEIRKTWYDYFSSTAYGYDPKTLTNKPVIFPNESWARTFPLHLENKTENAFASFYANGSYSLKSRYILGASVRFDGSDLFGVDKKYRFLPLYSFSALWRISEEPFLQESTAVNNLALRASYGIQGNIDKSTSSFVMGNYNQESILPGVSEDVIVLGTPPNRRLRWEKTYTANVGIDAAFFDNILTASVDAYYRKGSDLIALKMLPLETGFMSTMVNWASMRNRGIEIALSSRNISTPKFRWTTNFNIAYNENTVLQETVPFNQTTPSREGYPVSALFAYRTAGLDSDGYPLFWLDGNKVTAKEFLKLNGAGASTLTAEEQRERYSYIGSGEPLWTGGFINSFYYGNFDLTVNFAFNLKMYTRIQPSYSPVWFDRGMNTNRDILDRWTPSNPDATLPALMPEGYRSDERTQYGEFSLYSMLDSWVKRSDYVRLQSLILGYNLPTSLLAHAGISTVRVAVEARNLFVFGANYKNFLDPETMGNPFAQPIPKSFTFNLQVKF</sequence>
<evidence type="ECO:0000313" key="1">
    <source>
        <dbReference type="EMBL" id="TGY76153.1"/>
    </source>
</evidence>
<protein>
    <submittedName>
        <fullName evidence="1">SusC/RagA family TonB-linked outer membrane protein</fullName>
    </submittedName>
</protein>
<dbReference type="EMBL" id="SRYB01000044">
    <property type="protein sequence ID" value="TGY76153.1"/>
    <property type="molecule type" value="Genomic_DNA"/>
</dbReference>
<proteinExistence type="predicted"/>
<comment type="caution">
    <text evidence="1">The sequence shown here is derived from an EMBL/GenBank/DDBJ whole genome shotgun (WGS) entry which is preliminary data.</text>
</comment>
<dbReference type="Proteomes" id="UP000306319">
    <property type="component" value="Unassembled WGS sequence"/>
</dbReference>
<evidence type="ECO:0000313" key="2">
    <source>
        <dbReference type="Proteomes" id="UP000306319"/>
    </source>
</evidence>
<organism evidence="1 2">
    <name type="scientific">Lepagella muris</name>
    <dbReference type="NCBI Taxonomy" id="3032870"/>
    <lineage>
        <taxon>Bacteria</taxon>
        <taxon>Pseudomonadati</taxon>
        <taxon>Bacteroidota</taxon>
        <taxon>Bacteroidia</taxon>
        <taxon>Bacteroidales</taxon>
        <taxon>Muribaculaceae</taxon>
        <taxon>Lepagella</taxon>
    </lineage>
</organism>